<dbReference type="InterPro" id="IPR038063">
    <property type="entry name" value="Transpep_catalytic_dom"/>
</dbReference>
<sequence precursor="true">MSTPSIQRPRVLSVLLVLLFLCCGSQCYAVPSEAVSRQEHGAAPPGGSAAEGALSPRWRSAIWETIPPEWLGSPTPNTILQAYQENGWTPFFITSTFELAQGAHALLRRAGEAEKEALDPKPLRIEEVRQHVKHLEQARDSASALLPNLSDSIADLSVPSGDQPAAPGSPGIQPVNPAVVKAREERYRNLFRVAVEADVKLAELLVRFSGQMDPFSGEDQVKALSGRIPMSDYLKRLEPRSPHYRPLLNALARYRDLAANTTQQQVRAPSTMRPGESGNAVRDLQKRLRQEDFYRGEITGTFDAATQQAVKRFQAAHQIEPDGAVGQRTREWLNMPFKQKAEMIAHGINLLRQSQTRRSDRYVRINIPQFALEYYKDGQSLSSHRVIVGKASGKKVKVLGKWMRENQTPTLTSNIEQVIINPRWYVSDRIRLELDAQAGSDPQYFARHGYVQMASLYPWGQPRLFQKPGPKNPLGQIKFEFPNPYAVYLHDTNQKSLFQRTRRDFSHGCIRVEKAKHLAHLLLKDDQNPLADKTEPYLSSDRQLFIKLATPVPIIIEYLPVSCNEDGQVIFFGDPYGWLAENANAKG</sequence>
<evidence type="ECO:0000256" key="3">
    <source>
        <dbReference type="ARBA" id="ARBA00022679"/>
    </source>
</evidence>
<dbReference type="InterPro" id="IPR036365">
    <property type="entry name" value="PGBD-like_sf"/>
</dbReference>
<keyword evidence="4 7" id="KW-0133">Cell shape</keyword>
<dbReference type="InterPro" id="IPR002477">
    <property type="entry name" value="Peptidoglycan-bd-like"/>
</dbReference>
<protein>
    <submittedName>
        <fullName evidence="10">Peptidoglycan-binding domain 1 protein</fullName>
    </submittedName>
</protein>
<evidence type="ECO:0000313" key="11">
    <source>
        <dbReference type="Proteomes" id="UP000001784"/>
    </source>
</evidence>
<dbReference type="GO" id="GO:0004180">
    <property type="term" value="F:carboxypeptidase activity"/>
    <property type="evidence" value="ECO:0007669"/>
    <property type="project" value="UniProtKB-ARBA"/>
</dbReference>
<dbReference type="SUPFAM" id="SSF47090">
    <property type="entry name" value="PGBD-like"/>
    <property type="match status" value="1"/>
</dbReference>
<name>A0LM12_SYNFM</name>
<dbReference type="CDD" id="cd16913">
    <property type="entry name" value="YkuD_like"/>
    <property type="match status" value="1"/>
</dbReference>
<dbReference type="GO" id="GO:0071555">
    <property type="term" value="P:cell wall organization"/>
    <property type="evidence" value="ECO:0007669"/>
    <property type="project" value="UniProtKB-UniRule"/>
</dbReference>
<dbReference type="PANTHER" id="PTHR41533:SF1">
    <property type="entry name" value="L,D-TRANSPEPTIDASE YCBB-RELATED"/>
    <property type="match status" value="1"/>
</dbReference>
<evidence type="ECO:0000256" key="2">
    <source>
        <dbReference type="ARBA" id="ARBA00005992"/>
    </source>
</evidence>
<gene>
    <name evidence="10" type="ordered locus">Sfum_2786</name>
</gene>
<dbReference type="Proteomes" id="UP000001784">
    <property type="component" value="Chromosome"/>
</dbReference>
<evidence type="ECO:0000313" key="10">
    <source>
        <dbReference type="EMBL" id="ABK18464.1"/>
    </source>
</evidence>
<dbReference type="Gene3D" id="1.10.101.10">
    <property type="entry name" value="PGBD-like superfamily/PGBD"/>
    <property type="match status" value="1"/>
</dbReference>
<keyword evidence="5 7" id="KW-0573">Peptidoglycan synthesis</keyword>
<proteinExistence type="inferred from homology"/>
<dbReference type="InterPro" id="IPR052905">
    <property type="entry name" value="LD-transpeptidase_YkuD-like"/>
</dbReference>
<dbReference type="PROSITE" id="PS52029">
    <property type="entry name" value="LD_TPASE"/>
    <property type="match status" value="1"/>
</dbReference>
<evidence type="ECO:0000256" key="8">
    <source>
        <dbReference type="SAM" id="SignalP"/>
    </source>
</evidence>
<reference evidence="10 11" key="1">
    <citation type="submission" date="2006-10" db="EMBL/GenBank/DDBJ databases">
        <title>Complete sequence of Syntrophobacter fumaroxidans MPOB.</title>
        <authorList>
            <consortium name="US DOE Joint Genome Institute"/>
            <person name="Copeland A."/>
            <person name="Lucas S."/>
            <person name="Lapidus A."/>
            <person name="Barry K."/>
            <person name="Detter J.C."/>
            <person name="Glavina del Rio T."/>
            <person name="Hammon N."/>
            <person name="Israni S."/>
            <person name="Pitluck S."/>
            <person name="Goltsman E.G."/>
            <person name="Martinez M."/>
            <person name="Schmutz J."/>
            <person name="Larimer F."/>
            <person name="Land M."/>
            <person name="Hauser L."/>
            <person name="Kyrpides N."/>
            <person name="Kim E."/>
            <person name="Boone D.R."/>
            <person name="Brockman F."/>
            <person name="Culley D."/>
            <person name="Ferry J."/>
            <person name="Gunsalus R."/>
            <person name="McInerney M.J."/>
            <person name="Morrison M."/>
            <person name="Plugge C."/>
            <person name="Rohlin L."/>
            <person name="Scholten J."/>
            <person name="Sieber J."/>
            <person name="Stams A.J.M."/>
            <person name="Worm P."/>
            <person name="Henstra A.M."/>
            <person name="Richardson P."/>
        </authorList>
    </citation>
    <scope>NUCLEOTIDE SEQUENCE [LARGE SCALE GENOMIC DNA]</scope>
    <source>
        <strain evidence="11">DSM 10017 / MPOB</strain>
    </source>
</reference>
<comment type="similarity">
    <text evidence="2">Belongs to the YkuD family.</text>
</comment>
<feature type="domain" description="L,D-TPase catalytic" evidence="9">
    <location>
        <begin position="361"/>
        <end position="537"/>
    </location>
</feature>
<feature type="chain" id="PRO_5002626640" evidence="8">
    <location>
        <begin position="30"/>
        <end position="587"/>
    </location>
</feature>
<dbReference type="Pfam" id="PF01471">
    <property type="entry name" value="PG_binding_1"/>
    <property type="match status" value="1"/>
</dbReference>
<dbReference type="EMBL" id="CP000478">
    <property type="protein sequence ID" value="ABK18464.1"/>
    <property type="molecule type" value="Genomic_DNA"/>
</dbReference>
<dbReference type="UniPathway" id="UPA00219"/>
<evidence type="ECO:0000256" key="1">
    <source>
        <dbReference type="ARBA" id="ARBA00004752"/>
    </source>
</evidence>
<dbReference type="PANTHER" id="PTHR41533">
    <property type="entry name" value="L,D-TRANSPEPTIDASE HI_1667-RELATED"/>
    <property type="match status" value="1"/>
</dbReference>
<dbReference type="InterPro" id="IPR005490">
    <property type="entry name" value="LD_TPept_cat_dom"/>
</dbReference>
<dbReference type="RefSeq" id="WP_011699631.1">
    <property type="nucleotide sequence ID" value="NC_008554.1"/>
</dbReference>
<organism evidence="10 11">
    <name type="scientific">Syntrophobacter fumaroxidans (strain DSM 10017 / MPOB)</name>
    <dbReference type="NCBI Taxonomy" id="335543"/>
    <lineage>
        <taxon>Bacteria</taxon>
        <taxon>Pseudomonadati</taxon>
        <taxon>Thermodesulfobacteriota</taxon>
        <taxon>Syntrophobacteria</taxon>
        <taxon>Syntrophobacterales</taxon>
        <taxon>Syntrophobacteraceae</taxon>
        <taxon>Syntrophobacter</taxon>
    </lineage>
</organism>
<keyword evidence="11" id="KW-1185">Reference proteome</keyword>
<dbReference type="STRING" id="335543.Sfum_2786"/>
<evidence type="ECO:0000256" key="5">
    <source>
        <dbReference type="ARBA" id="ARBA00022984"/>
    </source>
</evidence>
<dbReference type="Pfam" id="PF03734">
    <property type="entry name" value="YkuD"/>
    <property type="match status" value="1"/>
</dbReference>
<keyword evidence="8" id="KW-0732">Signal</keyword>
<dbReference type="KEGG" id="sfu:Sfum_2786"/>
<dbReference type="HOGENOM" id="CLU_464531_0_0_7"/>
<dbReference type="GO" id="GO:0016740">
    <property type="term" value="F:transferase activity"/>
    <property type="evidence" value="ECO:0007669"/>
    <property type="project" value="UniProtKB-KW"/>
</dbReference>
<feature type="active site" description="Proton donor/acceptor" evidence="7">
    <location>
        <position position="490"/>
    </location>
</feature>
<feature type="active site" description="Nucleophile" evidence="7">
    <location>
        <position position="509"/>
    </location>
</feature>
<dbReference type="AlphaFoldDB" id="A0LM12"/>
<dbReference type="GO" id="GO:0009252">
    <property type="term" value="P:peptidoglycan biosynthetic process"/>
    <property type="evidence" value="ECO:0007669"/>
    <property type="project" value="UniProtKB-UniPathway"/>
</dbReference>
<keyword evidence="6 7" id="KW-0961">Cell wall biogenesis/degradation</keyword>
<accession>A0LM12</accession>
<evidence type="ECO:0000259" key="9">
    <source>
        <dbReference type="PROSITE" id="PS52029"/>
    </source>
</evidence>
<dbReference type="eggNOG" id="COG2989">
    <property type="taxonomic scope" value="Bacteria"/>
</dbReference>
<feature type="signal peptide" evidence="8">
    <location>
        <begin position="1"/>
        <end position="29"/>
    </location>
</feature>
<evidence type="ECO:0000256" key="6">
    <source>
        <dbReference type="ARBA" id="ARBA00023316"/>
    </source>
</evidence>
<keyword evidence="3" id="KW-0808">Transferase</keyword>
<dbReference type="Gene3D" id="2.40.440.10">
    <property type="entry name" value="L,D-transpeptidase catalytic domain-like"/>
    <property type="match status" value="1"/>
</dbReference>
<evidence type="ECO:0000256" key="4">
    <source>
        <dbReference type="ARBA" id="ARBA00022960"/>
    </source>
</evidence>
<dbReference type="OrthoDB" id="9778545at2"/>
<dbReference type="InParanoid" id="A0LM12"/>
<comment type="pathway">
    <text evidence="1 7">Cell wall biogenesis; peptidoglycan biosynthesis.</text>
</comment>
<evidence type="ECO:0000256" key="7">
    <source>
        <dbReference type="PROSITE-ProRule" id="PRU01373"/>
    </source>
</evidence>
<dbReference type="GO" id="GO:0008360">
    <property type="term" value="P:regulation of cell shape"/>
    <property type="evidence" value="ECO:0007669"/>
    <property type="project" value="UniProtKB-UniRule"/>
</dbReference>
<dbReference type="InterPro" id="IPR036366">
    <property type="entry name" value="PGBDSf"/>
</dbReference>
<dbReference type="SUPFAM" id="SSF141523">
    <property type="entry name" value="L,D-transpeptidase catalytic domain-like"/>
    <property type="match status" value="1"/>
</dbReference>